<gene>
    <name evidence="1" type="ORF">AWV77_00820</name>
</gene>
<dbReference type="RefSeq" id="WP_060752378.1">
    <property type="nucleotide sequence ID" value="NZ_LRMR01000002.1"/>
</dbReference>
<dbReference type="InterPro" id="IPR011990">
    <property type="entry name" value="TPR-like_helical_dom_sf"/>
</dbReference>
<dbReference type="InterPro" id="IPR019734">
    <property type="entry name" value="TPR_rpt"/>
</dbReference>
<organism evidence="1 2">
    <name type="scientific">Pseudomonas palleroniana</name>
    <dbReference type="NCBI Taxonomy" id="191390"/>
    <lineage>
        <taxon>Bacteria</taxon>
        <taxon>Pseudomonadati</taxon>
        <taxon>Pseudomonadota</taxon>
        <taxon>Gammaproteobacteria</taxon>
        <taxon>Pseudomonadales</taxon>
        <taxon>Pseudomonadaceae</taxon>
        <taxon>Pseudomonas</taxon>
    </lineage>
</organism>
<dbReference type="Gene3D" id="1.25.40.10">
    <property type="entry name" value="Tetratricopeptide repeat domain"/>
    <property type="match status" value="1"/>
</dbReference>
<protein>
    <submittedName>
        <fullName evidence="1">Uncharacterized protein</fullName>
    </submittedName>
</protein>
<dbReference type="SUPFAM" id="SSF48452">
    <property type="entry name" value="TPR-like"/>
    <property type="match status" value="1"/>
</dbReference>
<evidence type="ECO:0000313" key="1">
    <source>
        <dbReference type="EMBL" id="KWU52846.1"/>
    </source>
</evidence>
<dbReference type="AlphaFoldDB" id="A0A125PJV9"/>
<dbReference type="PANTHER" id="PTHR12558">
    <property type="entry name" value="CELL DIVISION CYCLE 16,23,27"/>
    <property type="match status" value="1"/>
</dbReference>
<sequence>MSTDGNFAEQQRLARLLTFLEHDPGNLALMYDAMGLAITLGDRSIGQQLIEHVKAHGIEDPRVLAHGTHLLLQAGDYLAAAASGDKAIAAGVTEPAVAFNTALGHFYSANFNAADTLLTHLTQHADCPAATLLMHARALYQLEETEAAETLVCRAQQLEPDNLDIRGLLALLLYENDKFSQALSTAHETLAIDPDQRDALIACATVQFEQHNVAAARKAWHHTLKLYPDCGRAWSGLGLLEFSELEFELSESHLKAAVQWMPNHIGTWHLLAWIYILRKDSVQARAALDESYALDRSFGDTHGGLAVVDIMEGQSDLARKGIRRALRLKPDSLAAHYAQALLLQQAGQSEEAQQLINGLLEKNRPGTEITGRMLVNQWLQLHQQDNAPPSPGQH</sequence>
<dbReference type="OrthoDB" id="5915006at2"/>
<comment type="caution">
    <text evidence="1">The sequence shown here is derived from an EMBL/GenBank/DDBJ whole genome shotgun (WGS) entry which is preliminary data.</text>
</comment>
<dbReference type="Pfam" id="PF14559">
    <property type="entry name" value="TPR_19"/>
    <property type="match status" value="1"/>
</dbReference>
<evidence type="ECO:0000313" key="2">
    <source>
        <dbReference type="Proteomes" id="UP000067111"/>
    </source>
</evidence>
<reference evidence="2" key="1">
    <citation type="submission" date="2016-01" db="EMBL/GenBank/DDBJ databases">
        <authorList>
            <person name="Gamez R.M."/>
            <person name="Rodriguez F."/>
            <person name="Bernal J.F."/>
            <person name="Agarwala R."/>
            <person name="Landsman D."/>
            <person name="Marino-Ramirez L."/>
        </authorList>
    </citation>
    <scope>NUCLEOTIDE SEQUENCE [LARGE SCALE GENOMIC DNA]</scope>
    <source>
        <strain evidence="2">Ps006</strain>
    </source>
</reference>
<accession>A0A125PJV9</accession>
<name>A0A125PJV9_9PSED</name>
<dbReference type="SMART" id="SM00028">
    <property type="entry name" value="TPR"/>
    <property type="match status" value="6"/>
</dbReference>
<dbReference type="PANTHER" id="PTHR12558:SF13">
    <property type="entry name" value="CELL DIVISION CYCLE PROTEIN 27 HOMOLOG"/>
    <property type="match status" value="1"/>
</dbReference>
<dbReference type="EMBL" id="LRMR01000002">
    <property type="protein sequence ID" value="KWU52846.1"/>
    <property type="molecule type" value="Genomic_DNA"/>
</dbReference>
<dbReference type="Proteomes" id="UP000067111">
    <property type="component" value="Unassembled WGS sequence"/>
</dbReference>
<proteinExistence type="predicted"/>
<dbReference type="Pfam" id="PF13432">
    <property type="entry name" value="TPR_16"/>
    <property type="match status" value="1"/>
</dbReference>